<dbReference type="EMBL" id="CP023345">
    <property type="protein sequence ID" value="ATW54409.1"/>
    <property type="molecule type" value="Genomic_DNA"/>
</dbReference>
<organism evidence="1 2">
    <name type="scientific">Salmonella diarizonae</name>
    <dbReference type="NCBI Taxonomy" id="59204"/>
    <lineage>
        <taxon>Bacteria</taxon>
        <taxon>Pseudomonadati</taxon>
        <taxon>Pseudomonadota</taxon>
        <taxon>Gammaproteobacteria</taxon>
        <taxon>Enterobacterales</taxon>
        <taxon>Enterobacteriaceae</taxon>
        <taxon>Salmonella</taxon>
    </lineage>
</organism>
<protein>
    <submittedName>
        <fullName evidence="1">Uncharacterized protein</fullName>
    </submittedName>
</protein>
<accession>A0A2I5HFT8</accession>
<evidence type="ECO:0000313" key="2">
    <source>
        <dbReference type="Proteomes" id="UP000230639"/>
    </source>
</evidence>
<name>A0A2I5HFT8_SALDZ</name>
<reference evidence="1 2" key="1">
    <citation type="submission" date="2017-09" db="EMBL/GenBank/DDBJ databases">
        <title>Complete genome of Salmonella enterica subsp. diarizonae isolated from stool of a patient with bacterial enteropathy.</title>
        <authorList>
            <person name="Zhou J."/>
            <person name="Chen Q."/>
            <person name="Guo L."/>
            <person name="Fan J."/>
        </authorList>
    </citation>
    <scope>NUCLEOTIDE SEQUENCE [LARGE SCALE GENOMIC DNA]</scope>
    <source>
        <strain evidence="1 2">HZS154</strain>
    </source>
</reference>
<sequence>MLVGILKNLLLTYLLVISELLTHTVLFHKRFKMIEHELNTKRLRSIKLQFPQNLIFNELIDCMFVMLNSEQAKYINEKIAFTPDTWIYQTTIDVLNSLMNKEQIFFIHKEFKILYDDEFVYPELPEKGYLFRKEIYRIFNLELK</sequence>
<gene>
    <name evidence="1" type="ORF">CNQ75_07645</name>
</gene>
<dbReference type="Proteomes" id="UP000230639">
    <property type="component" value="Chromosome"/>
</dbReference>
<proteinExistence type="predicted"/>
<dbReference type="AlphaFoldDB" id="A0A2I5HFT8"/>
<evidence type="ECO:0000313" key="1">
    <source>
        <dbReference type="EMBL" id="ATW54409.1"/>
    </source>
</evidence>